<protein>
    <submittedName>
        <fullName evidence="1">Uncharacterized protein</fullName>
    </submittedName>
</protein>
<proteinExistence type="predicted"/>
<dbReference type="Proteomes" id="UP001319874">
    <property type="component" value="Chromosome 4"/>
</dbReference>
<evidence type="ECO:0000313" key="1">
    <source>
        <dbReference type="EMBL" id="BCZ84838.1"/>
    </source>
</evidence>
<sequence>MTTFASGDISTVWVDGRIAIALTECPGRTVACYEAVSRIVGRSPSLVLSLVEEHEIEGVQMI</sequence>
<organism evidence="1 2">
    <name type="scientific">Paraburkholderia terrae</name>
    <dbReference type="NCBI Taxonomy" id="311230"/>
    <lineage>
        <taxon>Bacteria</taxon>
        <taxon>Pseudomonadati</taxon>
        <taxon>Pseudomonadota</taxon>
        <taxon>Betaproteobacteria</taxon>
        <taxon>Burkholderiales</taxon>
        <taxon>Burkholderiaceae</taxon>
        <taxon>Paraburkholderia</taxon>
    </lineage>
</organism>
<reference evidence="1 2" key="1">
    <citation type="journal article" date="2022" name="Front. Microbiol.">
        <title>Identification and characterization of a novel class of self-sufficient cytochrome P450 hydroxylase involved in cyclohexanecarboxylate degradation in Paraburkholderia terrae strain KU-64.</title>
        <authorList>
            <person name="Yamamoto T."/>
            <person name="Hasegawa Y."/>
            <person name="Iwaki H."/>
        </authorList>
    </citation>
    <scope>NUCLEOTIDE SEQUENCE [LARGE SCALE GENOMIC DNA]</scope>
    <source>
        <strain evidence="1 2">KU-64</strain>
    </source>
</reference>
<evidence type="ECO:0000313" key="2">
    <source>
        <dbReference type="Proteomes" id="UP001319874"/>
    </source>
</evidence>
<accession>A0ABM7U0I3</accession>
<gene>
    <name evidence="1" type="ORF">PTKU64_85130</name>
</gene>
<keyword evidence="2" id="KW-1185">Reference proteome</keyword>
<dbReference type="EMBL" id="AP024958">
    <property type="protein sequence ID" value="BCZ84838.1"/>
    <property type="molecule type" value="Genomic_DNA"/>
</dbReference>
<name>A0ABM7U0I3_9BURK</name>